<keyword evidence="2" id="KW-1133">Transmembrane helix</keyword>
<feature type="transmembrane region" description="Helical" evidence="2">
    <location>
        <begin position="197"/>
        <end position="218"/>
    </location>
</feature>
<gene>
    <name evidence="3" type="ORF">Prum_064730</name>
</gene>
<keyword evidence="4" id="KW-1185">Reference proteome</keyword>
<dbReference type="InterPro" id="IPR008910">
    <property type="entry name" value="MSC_TM_helix"/>
</dbReference>
<feature type="region of interest" description="Disordered" evidence="1">
    <location>
        <begin position="345"/>
        <end position="372"/>
    </location>
</feature>
<dbReference type="EMBL" id="BLPG01000001">
    <property type="protein sequence ID" value="GFJ92831.1"/>
    <property type="molecule type" value="Genomic_DNA"/>
</dbReference>
<feature type="compositionally biased region" description="Polar residues" evidence="1">
    <location>
        <begin position="276"/>
        <end position="285"/>
    </location>
</feature>
<dbReference type="Proteomes" id="UP000482960">
    <property type="component" value="Unassembled WGS sequence"/>
</dbReference>
<feature type="transmembrane region" description="Helical" evidence="2">
    <location>
        <begin position="134"/>
        <end position="154"/>
    </location>
</feature>
<comment type="caution">
    <text evidence="3">The sequence shown here is derived from an EMBL/GenBank/DDBJ whole genome shotgun (WGS) entry which is preliminary data.</text>
</comment>
<feature type="transmembrane region" description="Helical" evidence="2">
    <location>
        <begin position="33"/>
        <end position="57"/>
    </location>
</feature>
<evidence type="ECO:0000313" key="3">
    <source>
        <dbReference type="EMBL" id="GFJ92831.1"/>
    </source>
</evidence>
<feature type="region of interest" description="Disordered" evidence="1">
    <location>
        <begin position="258"/>
        <end position="299"/>
    </location>
</feature>
<sequence length="372" mass="39273">MLSLREQEAPMSDSLAVGRVDIDDALTDMWKSIFVFLPKAVAFLAILFVGWIVARFIRRIVLKGLRRVGLDRAIERGGMGRVFQSGRYDASTVASKLIYYAVLLLVLQLAFGIWGPNPISDLISAVVTWLPRAFVAIVIIVVAVAIANAVRELVGGALGNLSYGRLLATLAWVFIIVLGAIAALNQVGIATTVTTPVLIAALATIAGILIVGVGGGLIRPMQQRWETMLDRAAAESQAIKEQTQAYRSGREDVAREMAPAPAAPVVPSGPRETARTTKPSASNPSVRVASGPVIRGWPTPWSPGEVADGEQAGQDPVRRVPVHRGLGEVPAVLGGGVAHAFGVPGEVDRGQRPQVAEEAVADGGRVLVDGGQ</sequence>
<evidence type="ECO:0000256" key="1">
    <source>
        <dbReference type="SAM" id="MobiDB-lite"/>
    </source>
</evidence>
<reference evidence="3 4" key="1">
    <citation type="submission" date="2020-03" db="EMBL/GenBank/DDBJ databases">
        <title>Whole genome shotgun sequence of Phytohabitans rumicis NBRC 108638.</title>
        <authorList>
            <person name="Komaki H."/>
            <person name="Tamura T."/>
        </authorList>
    </citation>
    <scope>NUCLEOTIDE SEQUENCE [LARGE SCALE GENOMIC DNA]</scope>
    <source>
        <strain evidence="3 4">NBRC 108638</strain>
    </source>
</reference>
<keyword evidence="2" id="KW-0812">Transmembrane</keyword>
<name>A0A6V8LDH3_9ACTN</name>
<dbReference type="Gene3D" id="1.10.287.1260">
    <property type="match status" value="1"/>
</dbReference>
<feature type="transmembrane region" description="Helical" evidence="2">
    <location>
        <begin position="166"/>
        <end position="185"/>
    </location>
</feature>
<protein>
    <submittedName>
        <fullName evidence="3">Uncharacterized protein</fullName>
    </submittedName>
</protein>
<proteinExistence type="predicted"/>
<evidence type="ECO:0000256" key="2">
    <source>
        <dbReference type="SAM" id="Phobius"/>
    </source>
</evidence>
<evidence type="ECO:0000313" key="4">
    <source>
        <dbReference type="Proteomes" id="UP000482960"/>
    </source>
</evidence>
<dbReference type="Pfam" id="PF05552">
    <property type="entry name" value="MS_channel_1st_1"/>
    <property type="match status" value="2"/>
</dbReference>
<accession>A0A6V8LDH3</accession>
<keyword evidence="2" id="KW-0472">Membrane</keyword>
<reference evidence="3 4" key="2">
    <citation type="submission" date="2020-03" db="EMBL/GenBank/DDBJ databases">
        <authorList>
            <person name="Ichikawa N."/>
            <person name="Kimura A."/>
            <person name="Kitahashi Y."/>
            <person name="Uohara A."/>
        </authorList>
    </citation>
    <scope>NUCLEOTIDE SEQUENCE [LARGE SCALE GENOMIC DNA]</scope>
    <source>
        <strain evidence="3 4">NBRC 108638</strain>
    </source>
</reference>
<dbReference type="AlphaFoldDB" id="A0A6V8LDH3"/>
<feature type="transmembrane region" description="Helical" evidence="2">
    <location>
        <begin position="97"/>
        <end position="114"/>
    </location>
</feature>
<organism evidence="3 4">
    <name type="scientific">Phytohabitans rumicis</name>
    <dbReference type="NCBI Taxonomy" id="1076125"/>
    <lineage>
        <taxon>Bacteria</taxon>
        <taxon>Bacillati</taxon>
        <taxon>Actinomycetota</taxon>
        <taxon>Actinomycetes</taxon>
        <taxon>Micromonosporales</taxon>
        <taxon>Micromonosporaceae</taxon>
    </lineage>
</organism>